<dbReference type="PROSITE" id="PS51074">
    <property type="entry name" value="DPH_MB"/>
    <property type="match status" value="2"/>
</dbReference>
<dbReference type="EMBL" id="CCAG010002237">
    <property type="status" value="NOT_ANNOTATED_CDS"/>
    <property type="molecule type" value="Genomic_DNA"/>
</dbReference>
<keyword evidence="2" id="KW-0479">Metal-binding</keyword>
<dbReference type="GO" id="GO:0046872">
    <property type="term" value="F:metal ion binding"/>
    <property type="evidence" value="ECO:0007669"/>
    <property type="project" value="UniProtKB-KW"/>
</dbReference>
<evidence type="ECO:0000313" key="10">
    <source>
        <dbReference type="Proteomes" id="UP000092444"/>
    </source>
</evidence>
<dbReference type="InterPro" id="IPR007872">
    <property type="entry name" value="DPH_MB_dom"/>
</dbReference>
<feature type="domain" description="DPH-type MB" evidence="8">
    <location>
        <begin position="3"/>
        <end position="59"/>
    </location>
</feature>
<dbReference type="InterPro" id="IPR036671">
    <property type="entry name" value="DPH_MB_sf"/>
</dbReference>
<dbReference type="PhylomeDB" id="A0A1B0GCV4"/>
<dbReference type="VEuPathDB" id="VectorBase:GMOY011130"/>
<dbReference type="PANTHER" id="PTHR21454:SF31">
    <property type="entry name" value="DIPHTHAMIDE BIOSYNTHESIS PROTEIN 3"/>
    <property type="match status" value="1"/>
</dbReference>
<dbReference type="Gene3D" id="3.10.660.10">
    <property type="entry name" value="DPH Zinc finger"/>
    <property type="match status" value="2"/>
</dbReference>
<evidence type="ECO:0000256" key="1">
    <source>
        <dbReference type="ARBA" id="ARBA00005156"/>
    </source>
</evidence>
<comment type="similarity">
    <text evidence="4">Belongs to the DPH3 family.</text>
</comment>
<evidence type="ECO:0000256" key="6">
    <source>
        <dbReference type="ARBA" id="ARBA00041070"/>
    </source>
</evidence>
<dbReference type="FunFam" id="3.10.660.10:FF:000001">
    <property type="entry name" value="Diphthamide biosynthesis 3"/>
    <property type="match status" value="1"/>
</dbReference>
<dbReference type="STRING" id="37546.A0A1B0GCV4"/>
<evidence type="ECO:0000256" key="3">
    <source>
        <dbReference type="ARBA" id="ARBA00023004"/>
    </source>
</evidence>
<keyword evidence="10" id="KW-1185">Reference proteome</keyword>
<name>A0A1B0GCV4_GLOMM</name>
<protein>
    <recommendedName>
        <fullName evidence="6">Diphthamide biosynthesis protein 3</fullName>
    </recommendedName>
</protein>
<comment type="pathway">
    <text evidence="1">Protein modification; peptidyl-diphthamide biosynthesis.</text>
</comment>
<dbReference type="Proteomes" id="UP000092444">
    <property type="component" value="Unassembled WGS sequence"/>
</dbReference>
<reference evidence="9" key="1">
    <citation type="submission" date="2020-05" db="UniProtKB">
        <authorList>
            <consortium name="EnsemblMetazoa"/>
        </authorList>
    </citation>
    <scope>IDENTIFICATION</scope>
    <source>
        <strain evidence="9">Yale</strain>
    </source>
</reference>
<dbReference type="Pfam" id="PF05207">
    <property type="entry name" value="Zn_ribbon_CSL"/>
    <property type="match status" value="2"/>
</dbReference>
<keyword evidence="3" id="KW-0408">Iron</keyword>
<sequence>HLKAEQIGIEKFEYSEIDEVYYYPCLCGDRFEIYKSKLLAGKRVATCPSCSRSAFVITWHTKMSVFHDEVEIEDFEYDEEEETYYYPCPCGDRFEITKQEIMLGEEIATCPSCSLVIKVIYDVEMFIAEQEMPAKIENKATTPLESN</sequence>
<organism evidence="9 10">
    <name type="scientific">Glossina morsitans morsitans</name>
    <name type="common">Savannah tsetse fly</name>
    <dbReference type="NCBI Taxonomy" id="37546"/>
    <lineage>
        <taxon>Eukaryota</taxon>
        <taxon>Metazoa</taxon>
        <taxon>Ecdysozoa</taxon>
        <taxon>Arthropoda</taxon>
        <taxon>Hexapoda</taxon>
        <taxon>Insecta</taxon>
        <taxon>Pterygota</taxon>
        <taxon>Neoptera</taxon>
        <taxon>Endopterygota</taxon>
        <taxon>Diptera</taxon>
        <taxon>Brachycera</taxon>
        <taxon>Muscomorpha</taxon>
        <taxon>Hippoboscoidea</taxon>
        <taxon>Glossinidae</taxon>
        <taxon>Glossina</taxon>
    </lineage>
</organism>
<dbReference type="EnsemblMetazoa" id="GMOY011130-RA">
    <property type="protein sequence ID" value="GMOY011130-PA"/>
    <property type="gene ID" value="GMOY011130"/>
</dbReference>
<evidence type="ECO:0000256" key="4">
    <source>
        <dbReference type="ARBA" id="ARBA00024032"/>
    </source>
</evidence>
<proteinExistence type="inferred from homology"/>
<accession>A0A1B0GCV4</accession>
<comment type="catalytic activity">
    <reaction evidence="5">
        <text>[3Fe-4S](1+)-[protein] + Fe(2+)-[Dph3] = [3Fe-4S](0)-[protein] + Fe(3+)-[Dph3]</text>
        <dbReference type="Rhea" id="RHEA:71235"/>
        <dbReference type="Rhea" id="RHEA-COMP:17996"/>
        <dbReference type="Rhea" id="RHEA-COMP:17997"/>
        <dbReference type="Rhea" id="RHEA-COMP:18002"/>
        <dbReference type="Rhea" id="RHEA-COMP:18003"/>
        <dbReference type="ChEBI" id="CHEBI:29033"/>
        <dbReference type="ChEBI" id="CHEBI:29034"/>
        <dbReference type="ChEBI" id="CHEBI:33751"/>
        <dbReference type="ChEBI" id="CHEBI:47402"/>
        <dbReference type="ChEBI" id="CHEBI:83228"/>
    </reaction>
</comment>
<evidence type="ECO:0000259" key="8">
    <source>
        <dbReference type="PROSITE" id="PS51074"/>
    </source>
</evidence>
<evidence type="ECO:0000256" key="2">
    <source>
        <dbReference type="ARBA" id="ARBA00022723"/>
    </source>
</evidence>
<evidence type="ECO:0000256" key="5">
    <source>
        <dbReference type="ARBA" id="ARBA00036267"/>
    </source>
</evidence>
<dbReference type="GO" id="GO:0017183">
    <property type="term" value="P:protein histidyl modification to diphthamide"/>
    <property type="evidence" value="ECO:0007669"/>
    <property type="project" value="InterPro"/>
</dbReference>
<evidence type="ECO:0000313" key="9">
    <source>
        <dbReference type="EnsemblMetazoa" id="GMOY011130-PA"/>
    </source>
</evidence>
<evidence type="ECO:0000256" key="7">
    <source>
        <dbReference type="ARBA" id="ARBA00048125"/>
    </source>
</evidence>
<comment type="catalytic activity">
    <reaction evidence="7">
        <text>2 [3Fe-4S](0)-[protein] + 2 Fe(2+)-[Dph3] + NADH = 2 [4Fe-4S](1+)-[protein] + 2 [Dph3] + NAD(+) + H(+)</text>
        <dbReference type="Rhea" id="RHEA:71239"/>
        <dbReference type="Rhea" id="RHEA-COMP:17997"/>
        <dbReference type="Rhea" id="RHEA-COMP:17998"/>
        <dbReference type="Rhea" id="RHEA-COMP:18001"/>
        <dbReference type="Rhea" id="RHEA-COMP:18002"/>
        <dbReference type="ChEBI" id="CHEBI:15378"/>
        <dbReference type="ChEBI" id="CHEBI:29033"/>
        <dbReference type="ChEBI" id="CHEBI:33723"/>
        <dbReference type="ChEBI" id="CHEBI:47402"/>
        <dbReference type="ChEBI" id="CHEBI:57540"/>
        <dbReference type="ChEBI" id="CHEBI:57945"/>
        <dbReference type="ChEBI" id="CHEBI:83228"/>
    </reaction>
</comment>
<feature type="domain" description="DPH-type MB" evidence="8">
    <location>
        <begin position="66"/>
        <end position="122"/>
    </location>
</feature>
<dbReference type="PANTHER" id="PTHR21454">
    <property type="entry name" value="DPH3 HOMOLOG-RELATED"/>
    <property type="match status" value="1"/>
</dbReference>
<dbReference type="SUPFAM" id="SSF144217">
    <property type="entry name" value="CSL zinc finger"/>
    <property type="match status" value="2"/>
</dbReference>
<dbReference type="AlphaFoldDB" id="A0A1B0GCV4"/>
<dbReference type="InterPro" id="IPR044248">
    <property type="entry name" value="DPH3/4-like"/>
</dbReference>